<accession>A0A502CMS5</accession>
<evidence type="ECO:0000259" key="1">
    <source>
        <dbReference type="Pfam" id="PF01844"/>
    </source>
</evidence>
<gene>
    <name evidence="2" type="ORF">EAH84_06525</name>
</gene>
<dbReference type="InterPro" id="IPR003615">
    <property type="entry name" value="HNH_nuc"/>
</dbReference>
<dbReference type="OrthoDB" id="7807589at2"/>
<organism evidence="2 3">
    <name type="scientific">Sphingomonas oligophenolica</name>
    <dbReference type="NCBI Taxonomy" id="301154"/>
    <lineage>
        <taxon>Bacteria</taxon>
        <taxon>Pseudomonadati</taxon>
        <taxon>Pseudomonadota</taxon>
        <taxon>Alphaproteobacteria</taxon>
        <taxon>Sphingomonadales</taxon>
        <taxon>Sphingomonadaceae</taxon>
        <taxon>Sphingomonas</taxon>
    </lineage>
</organism>
<dbReference type="Proteomes" id="UP000318413">
    <property type="component" value="Unassembled WGS sequence"/>
</dbReference>
<dbReference type="CDD" id="cd00085">
    <property type="entry name" value="HNHc"/>
    <property type="match status" value="1"/>
</dbReference>
<dbReference type="EMBL" id="RCZK01000004">
    <property type="protein sequence ID" value="TPG13066.1"/>
    <property type="molecule type" value="Genomic_DNA"/>
</dbReference>
<reference evidence="2 3" key="1">
    <citation type="journal article" date="2019" name="Environ. Microbiol.">
        <title>Species interactions and distinct microbial communities in high Arctic permafrost affected cryosols are associated with the CH4 and CO2 gas fluxes.</title>
        <authorList>
            <person name="Altshuler I."/>
            <person name="Hamel J."/>
            <person name="Turney S."/>
            <person name="Magnuson E."/>
            <person name="Levesque R."/>
            <person name="Greer C."/>
            <person name="Whyte L.G."/>
        </authorList>
    </citation>
    <scope>NUCLEOTIDE SEQUENCE [LARGE SCALE GENOMIC DNA]</scope>
    <source>
        <strain evidence="2 3">S5.1</strain>
    </source>
</reference>
<dbReference type="GO" id="GO:0004519">
    <property type="term" value="F:endonuclease activity"/>
    <property type="evidence" value="ECO:0007669"/>
    <property type="project" value="InterPro"/>
</dbReference>
<dbReference type="AlphaFoldDB" id="A0A502CMS5"/>
<dbReference type="GO" id="GO:0008270">
    <property type="term" value="F:zinc ion binding"/>
    <property type="evidence" value="ECO:0007669"/>
    <property type="project" value="InterPro"/>
</dbReference>
<evidence type="ECO:0000313" key="2">
    <source>
        <dbReference type="EMBL" id="TPG13066.1"/>
    </source>
</evidence>
<feature type="domain" description="HNH" evidence="1">
    <location>
        <begin position="2"/>
        <end position="46"/>
    </location>
</feature>
<comment type="caution">
    <text evidence="2">The sequence shown here is derived from an EMBL/GenBank/DDBJ whole genome shotgun (WGS) entry which is preliminary data.</text>
</comment>
<evidence type="ECO:0000313" key="3">
    <source>
        <dbReference type="Proteomes" id="UP000318413"/>
    </source>
</evidence>
<proteinExistence type="predicted"/>
<dbReference type="Gene3D" id="1.10.30.50">
    <property type="match status" value="1"/>
</dbReference>
<dbReference type="InterPro" id="IPR002711">
    <property type="entry name" value="HNH"/>
</dbReference>
<name>A0A502CMS5_9SPHN</name>
<dbReference type="RefSeq" id="WP_140869560.1">
    <property type="nucleotide sequence ID" value="NZ_RCZK01000004.1"/>
</dbReference>
<dbReference type="Pfam" id="PF01844">
    <property type="entry name" value="HNH"/>
    <property type="match status" value="1"/>
</dbReference>
<dbReference type="GO" id="GO:0003676">
    <property type="term" value="F:nucleic acid binding"/>
    <property type="evidence" value="ECO:0007669"/>
    <property type="project" value="InterPro"/>
</dbReference>
<sequence length="48" mass="5100">MCQKCGCPLLGSFHADHVQPFSKGGWTVTGNGQALCGPCNVTKGDRYE</sequence>
<keyword evidence="3" id="KW-1185">Reference proteome</keyword>
<protein>
    <recommendedName>
        <fullName evidence="1">HNH domain-containing protein</fullName>
    </recommendedName>
</protein>